<feature type="transmembrane region" description="Helical" evidence="1">
    <location>
        <begin position="110"/>
        <end position="129"/>
    </location>
</feature>
<dbReference type="KEGG" id="loa:LOAG_10070"/>
<accession>A0A1S0TQI5</accession>
<dbReference type="CTD" id="9947511"/>
<evidence type="ECO:0000313" key="2">
    <source>
        <dbReference type="EMBL" id="EFO18426.1"/>
    </source>
</evidence>
<keyword evidence="1" id="KW-1133">Transmembrane helix</keyword>
<dbReference type="GeneID" id="9947511"/>
<dbReference type="AlphaFoldDB" id="A0A1S0TQI5"/>
<proteinExistence type="predicted"/>
<feature type="transmembrane region" description="Helical" evidence="1">
    <location>
        <begin position="63"/>
        <end position="90"/>
    </location>
</feature>
<organism evidence="2">
    <name type="scientific">Loa loa</name>
    <name type="common">Eye worm</name>
    <name type="synonym">Filaria loa</name>
    <dbReference type="NCBI Taxonomy" id="7209"/>
    <lineage>
        <taxon>Eukaryota</taxon>
        <taxon>Metazoa</taxon>
        <taxon>Ecdysozoa</taxon>
        <taxon>Nematoda</taxon>
        <taxon>Chromadorea</taxon>
        <taxon>Rhabditida</taxon>
        <taxon>Spirurina</taxon>
        <taxon>Spiruromorpha</taxon>
        <taxon>Filarioidea</taxon>
        <taxon>Onchocercidae</taxon>
        <taxon>Loa</taxon>
    </lineage>
</organism>
<sequence length="151" mass="17644">MRFKKFCKLDESFEDEEQAYTSIITKHKLTHEAKLIPKDNSKNATIRQISETPILRIEERKNILLLSVGFGVITLYLYRKEFGCLILVTIELDPTDLMQPDHDPAVHHYTFTYVSFITELLSCLFAIHFKICLVENGRKENLLSEIYFKAN</sequence>
<keyword evidence="1" id="KW-0472">Membrane</keyword>
<keyword evidence="1" id="KW-0812">Transmembrane</keyword>
<name>A0A1S0TQI5_LOALO</name>
<reference evidence="2" key="1">
    <citation type="submission" date="2012-04" db="EMBL/GenBank/DDBJ databases">
        <title>The Genome Sequence of Loa loa.</title>
        <authorList>
            <consortium name="The Broad Institute Genome Sequencing Platform"/>
            <consortium name="Broad Institute Genome Sequencing Center for Infectious Disease"/>
            <person name="Nutman T.B."/>
            <person name="Fink D.L."/>
            <person name="Russ C."/>
            <person name="Young S."/>
            <person name="Zeng Q."/>
            <person name="Gargeya S."/>
            <person name="Alvarado L."/>
            <person name="Berlin A."/>
            <person name="Chapman S.B."/>
            <person name="Chen Z."/>
            <person name="Freedman E."/>
            <person name="Gellesch M."/>
            <person name="Goldberg J."/>
            <person name="Griggs A."/>
            <person name="Gujja S."/>
            <person name="Heilman E.R."/>
            <person name="Heiman D."/>
            <person name="Howarth C."/>
            <person name="Mehta T."/>
            <person name="Neiman D."/>
            <person name="Pearson M."/>
            <person name="Roberts A."/>
            <person name="Saif S."/>
            <person name="Shea T."/>
            <person name="Shenoy N."/>
            <person name="Sisk P."/>
            <person name="Stolte C."/>
            <person name="Sykes S."/>
            <person name="White J."/>
            <person name="Yandava C."/>
            <person name="Haas B."/>
            <person name="Henn M.R."/>
            <person name="Nusbaum C."/>
            <person name="Birren B."/>
        </authorList>
    </citation>
    <scope>NUCLEOTIDE SEQUENCE [LARGE SCALE GENOMIC DNA]</scope>
</reference>
<gene>
    <name evidence="2" type="ORF">LOAG_10070</name>
</gene>
<dbReference type="RefSeq" id="XP_003145645.1">
    <property type="nucleotide sequence ID" value="XM_003145597.1"/>
</dbReference>
<dbReference type="InParanoid" id="A0A1S0TQI5"/>
<evidence type="ECO:0000256" key="1">
    <source>
        <dbReference type="SAM" id="Phobius"/>
    </source>
</evidence>
<dbReference type="EMBL" id="JH712191">
    <property type="protein sequence ID" value="EFO18426.1"/>
    <property type="molecule type" value="Genomic_DNA"/>
</dbReference>
<protein>
    <submittedName>
        <fullName evidence="2">Uncharacterized protein</fullName>
    </submittedName>
</protein>